<dbReference type="InterPro" id="IPR032710">
    <property type="entry name" value="NTF2-like_dom_sf"/>
</dbReference>
<reference evidence="2 3" key="1">
    <citation type="submission" date="2021-04" db="EMBL/GenBank/DDBJ databases">
        <title>Nocardia tengchongensis.</title>
        <authorList>
            <person name="Zhuang k."/>
            <person name="Ran Y."/>
            <person name="Li W."/>
        </authorList>
    </citation>
    <scope>NUCLEOTIDE SEQUENCE [LARGE SCALE GENOMIC DNA]</scope>
    <source>
        <strain evidence="2 3">CFH S0057</strain>
    </source>
</reference>
<dbReference type="SUPFAM" id="SSF54427">
    <property type="entry name" value="NTF2-like"/>
    <property type="match status" value="1"/>
</dbReference>
<evidence type="ECO:0000313" key="2">
    <source>
        <dbReference type="EMBL" id="QVI24637.1"/>
    </source>
</evidence>
<keyword evidence="3" id="KW-1185">Reference proteome</keyword>
<feature type="domain" description="SnoaL-like" evidence="1">
    <location>
        <begin position="2"/>
        <end position="117"/>
    </location>
</feature>
<dbReference type="Proteomes" id="UP000683310">
    <property type="component" value="Chromosome"/>
</dbReference>
<dbReference type="EMBL" id="CP074371">
    <property type="protein sequence ID" value="QVI24637.1"/>
    <property type="molecule type" value="Genomic_DNA"/>
</dbReference>
<dbReference type="InterPro" id="IPR037401">
    <property type="entry name" value="SnoaL-like"/>
</dbReference>
<evidence type="ECO:0000259" key="1">
    <source>
        <dbReference type="Pfam" id="PF13474"/>
    </source>
</evidence>
<accession>A0ABX8CXM9</accession>
<evidence type="ECO:0000313" key="3">
    <source>
        <dbReference type="Proteomes" id="UP000683310"/>
    </source>
</evidence>
<proteinExistence type="predicted"/>
<dbReference type="Pfam" id="PF13474">
    <property type="entry name" value="SnoaL_3"/>
    <property type="match status" value="1"/>
</dbReference>
<gene>
    <name evidence="2" type="ORF">KHQ06_04140</name>
</gene>
<name>A0ABX8CXM9_9NOCA</name>
<dbReference type="Gene3D" id="3.10.450.50">
    <property type="match status" value="1"/>
</dbReference>
<protein>
    <submittedName>
        <fullName evidence="2">Nuclear transport factor 2 family protein</fullName>
    </submittedName>
</protein>
<sequence>MAVVRQYVDAFNNGDEKAMAAVCADPMQILDGMSPHVWQGPTAAEDWWRAALAEGEHVGASGYRIDLDEPRHVDVTVDFAYVVVPCTFSYNLQGEQVTQTGAVFTAALGKVGTAWRLRAWAWAKG</sequence>
<organism evidence="2 3">
    <name type="scientific">Nocardia tengchongensis</name>
    <dbReference type="NCBI Taxonomy" id="2055889"/>
    <lineage>
        <taxon>Bacteria</taxon>
        <taxon>Bacillati</taxon>
        <taxon>Actinomycetota</taxon>
        <taxon>Actinomycetes</taxon>
        <taxon>Mycobacteriales</taxon>
        <taxon>Nocardiaceae</taxon>
        <taxon>Nocardia</taxon>
    </lineage>
</organism>